<dbReference type="InterPro" id="IPR050259">
    <property type="entry name" value="SDR"/>
</dbReference>
<dbReference type="Proteomes" id="UP000292958">
    <property type="component" value="Unassembled WGS sequence"/>
</dbReference>
<dbReference type="FunFam" id="3.40.50.720:FF:000084">
    <property type="entry name" value="Short-chain dehydrogenase reductase"/>
    <property type="match status" value="1"/>
</dbReference>
<keyword evidence="3" id="KW-1185">Reference proteome</keyword>
<sequence length="262" mass="28148">MDLGLRGRSVIVAASSEGIARAAAERFAAEGARVAMCSRDGEKLRKAAEEIRARYAVEVLAEPVDVTDAAAVHRFVGQVAERMGGVDVCVTNAGGPPAKMFLETTGEEWQRAIELNLMSIVHFARAVVPHMQRRRWGRIVTITSVSVRQPVYDLVYSNAARAGVLGLVKSLSNEFGRDGITVNNVGPGYTATQRLMEIVAKRASAADVSDSEYMERLVGEAALGRVGEPEEVADAIVWLASERASYITGQTLLVDGGLYKGL</sequence>
<dbReference type="PRINTS" id="PR00081">
    <property type="entry name" value="GDHRDH"/>
</dbReference>
<dbReference type="EMBL" id="SHKW01000002">
    <property type="protein sequence ID" value="RZU35466.1"/>
    <property type="molecule type" value="Genomic_DNA"/>
</dbReference>
<reference evidence="2 3" key="1">
    <citation type="submission" date="2019-02" db="EMBL/GenBank/DDBJ databases">
        <title>Genomic Encyclopedia of Archaeal and Bacterial Type Strains, Phase II (KMG-II): from individual species to whole genera.</title>
        <authorList>
            <person name="Goeker M."/>
        </authorList>
    </citation>
    <scope>NUCLEOTIDE SEQUENCE [LARGE SCALE GENOMIC DNA]</scope>
    <source>
        <strain evidence="2 3">DSM 18101</strain>
    </source>
</reference>
<evidence type="ECO:0000256" key="1">
    <source>
        <dbReference type="ARBA" id="ARBA00006484"/>
    </source>
</evidence>
<dbReference type="OrthoDB" id="9803333at2"/>
<dbReference type="PANTHER" id="PTHR42879">
    <property type="entry name" value="3-OXOACYL-(ACYL-CARRIER-PROTEIN) REDUCTASE"/>
    <property type="match status" value="1"/>
</dbReference>
<comment type="similarity">
    <text evidence="1">Belongs to the short-chain dehydrogenases/reductases (SDR) family.</text>
</comment>
<dbReference type="PRINTS" id="PR00080">
    <property type="entry name" value="SDRFAMILY"/>
</dbReference>
<dbReference type="AlphaFoldDB" id="A0A4V2G331"/>
<dbReference type="Gene3D" id="3.40.50.720">
    <property type="entry name" value="NAD(P)-binding Rossmann-like Domain"/>
    <property type="match status" value="1"/>
</dbReference>
<dbReference type="RefSeq" id="WP_130423743.1">
    <property type="nucleotide sequence ID" value="NZ_SHKW01000002.1"/>
</dbReference>
<dbReference type="CDD" id="cd05344">
    <property type="entry name" value="BKR_like_SDR_like"/>
    <property type="match status" value="1"/>
</dbReference>
<dbReference type="InterPro" id="IPR002347">
    <property type="entry name" value="SDR_fam"/>
</dbReference>
<comment type="caution">
    <text evidence="2">The sequence shown here is derived from an EMBL/GenBank/DDBJ whole genome shotgun (WGS) entry which is preliminary data.</text>
</comment>
<evidence type="ECO:0000313" key="2">
    <source>
        <dbReference type="EMBL" id="RZU35466.1"/>
    </source>
</evidence>
<dbReference type="PANTHER" id="PTHR42879:SF6">
    <property type="entry name" value="NADPH-DEPENDENT REDUCTASE BACG"/>
    <property type="match status" value="1"/>
</dbReference>
<gene>
    <name evidence="2" type="ORF">BDD14_5516</name>
</gene>
<protein>
    <submittedName>
        <fullName evidence="2">3-oxoacyl-[acyl-carrier protein] reductase</fullName>
    </submittedName>
</protein>
<evidence type="ECO:0000313" key="3">
    <source>
        <dbReference type="Proteomes" id="UP000292958"/>
    </source>
</evidence>
<name>A0A4V2G331_9BACT</name>
<organism evidence="2 3">
    <name type="scientific">Edaphobacter modestus</name>
    <dbReference type="NCBI Taxonomy" id="388466"/>
    <lineage>
        <taxon>Bacteria</taxon>
        <taxon>Pseudomonadati</taxon>
        <taxon>Acidobacteriota</taxon>
        <taxon>Terriglobia</taxon>
        <taxon>Terriglobales</taxon>
        <taxon>Acidobacteriaceae</taxon>
        <taxon>Edaphobacter</taxon>
    </lineage>
</organism>
<accession>A0A4V2G331</accession>
<dbReference type="InterPro" id="IPR036291">
    <property type="entry name" value="NAD(P)-bd_dom_sf"/>
</dbReference>
<dbReference type="SUPFAM" id="SSF51735">
    <property type="entry name" value="NAD(P)-binding Rossmann-fold domains"/>
    <property type="match status" value="1"/>
</dbReference>
<dbReference type="Pfam" id="PF13561">
    <property type="entry name" value="adh_short_C2"/>
    <property type="match status" value="1"/>
</dbReference>
<proteinExistence type="inferred from homology"/>